<name>A0A2R4T2B6_9ACTN</name>
<accession>A0A2R4T2B6</accession>
<gene>
    <name evidence="1" type="ORF">SLUN_14785</name>
</gene>
<evidence type="ECO:0000313" key="1">
    <source>
        <dbReference type="EMBL" id="AVZ73261.1"/>
    </source>
</evidence>
<dbReference type="EMBL" id="CP026304">
    <property type="protein sequence ID" value="AVZ73261.1"/>
    <property type="molecule type" value="Genomic_DNA"/>
</dbReference>
<sequence length="196" mass="20658">MKAQRDASLRTAVALTNEASKQLGCGAEPLKAPARALPEEPKPVSLSAAAGTACGWLAGAKLPKGTNWTVGIAANDAAPLSRCELHRYGDDDVAMFFNASYGDWSEVPFKDAADERASSSTDGSVTLPLLTAEWGRAKARCDAEAANFEAGSRNEVPGIKGPQLRALLTAFAQDQVKRHGCTDLALPGRELPVPKR</sequence>
<organism evidence="1 2">
    <name type="scientific">Streptomyces lunaelactis</name>
    <dbReference type="NCBI Taxonomy" id="1535768"/>
    <lineage>
        <taxon>Bacteria</taxon>
        <taxon>Bacillati</taxon>
        <taxon>Actinomycetota</taxon>
        <taxon>Actinomycetes</taxon>
        <taxon>Kitasatosporales</taxon>
        <taxon>Streptomycetaceae</taxon>
        <taxon>Streptomyces</taxon>
    </lineage>
</organism>
<protein>
    <submittedName>
        <fullName evidence="1">Uncharacterized protein</fullName>
    </submittedName>
</protein>
<dbReference type="KEGG" id="slk:SLUN_14785"/>
<dbReference type="RefSeq" id="WP_108148939.1">
    <property type="nucleotide sequence ID" value="NZ_CP026304.1"/>
</dbReference>
<reference evidence="1 2" key="1">
    <citation type="submission" date="2018-01" db="EMBL/GenBank/DDBJ databases">
        <title>Complete genome sequence of Streptomyces lunaelactis MM109T, a Ferroverdin A producer isolated from cave moonmilk deposits.</title>
        <authorList>
            <person name="Naome A."/>
            <person name="Martinet L."/>
            <person name="Maciejewska M."/>
            <person name="Anderssen S."/>
            <person name="Adam D."/>
            <person name="Tenconi E."/>
            <person name="Deflandre B."/>
            <person name="Arguelles-Arias A."/>
            <person name="Calusinska M."/>
            <person name="Copieters W."/>
            <person name="Karim L."/>
            <person name="Hanikenne M."/>
            <person name="Baurain D."/>
            <person name="van Wezel G."/>
            <person name="Smargiasso N."/>
            <person name="de Pauw E."/>
            <person name="Delfosse P."/>
            <person name="Rigali S."/>
        </authorList>
    </citation>
    <scope>NUCLEOTIDE SEQUENCE [LARGE SCALE GENOMIC DNA]</scope>
    <source>
        <strain evidence="1 2">MM109</strain>
    </source>
</reference>
<dbReference type="Proteomes" id="UP000244201">
    <property type="component" value="Chromosome"/>
</dbReference>
<proteinExistence type="predicted"/>
<keyword evidence="2" id="KW-1185">Reference proteome</keyword>
<evidence type="ECO:0000313" key="2">
    <source>
        <dbReference type="Proteomes" id="UP000244201"/>
    </source>
</evidence>
<dbReference type="AlphaFoldDB" id="A0A2R4T2B6"/>
<dbReference type="OrthoDB" id="4317272at2"/>
<dbReference type="GeneID" id="55656534"/>